<dbReference type="CDD" id="cd02068">
    <property type="entry name" value="radical_SAM_B12_BD"/>
    <property type="match status" value="1"/>
</dbReference>
<accession>A0A498RF19</accession>
<dbReference type="PROSITE" id="PS51332">
    <property type="entry name" value="B12_BINDING"/>
    <property type="match status" value="1"/>
</dbReference>
<dbReference type="AlphaFoldDB" id="A0A498RF19"/>
<dbReference type="InterPro" id="IPR058240">
    <property type="entry name" value="rSAM_sf"/>
</dbReference>
<dbReference type="InterPro" id="IPR034466">
    <property type="entry name" value="Methyltransferase_Class_B"/>
</dbReference>
<dbReference type="Proteomes" id="UP000277811">
    <property type="component" value="Unassembled WGS sequence"/>
</dbReference>
<dbReference type="Gene3D" id="3.40.50.280">
    <property type="entry name" value="Cobalamin-binding domain"/>
    <property type="match status" value="1"/>
</dbReference>
<dbReference type="InterPro" id="IPR036724">
    <property type="entry name" value="Cobalamin-bd_sf"/>
</dbReference>
<dbReference type="GO" id="GO:0046872">
    <property type="term" value="F:metal ion binding"/>
    <property type="evidence" value="ECO:0007669"/>
    <property type="project" value="UniProtKB-KW"/>
</dbReference>
<dbReference type="InterPro" id="IPR023404">
    <property type="entry name" value="rSAM_horseshoe"/>
</dbReference>
<feature type="domain" description="B12-binding" evidence="6">
    <location>
        <begin position="4"/>
        <end position="137"/>
    </location>
</feature>
<dbReference type="Pfam" id="PF13311">
    <property type="entry name" value="DUF4080"/>
    <property type="match status" value="1"/>
</dbReference>
<dbReference type="InterPro" id="IPR051198">
    <property type="entry name" value="BchE-like"/>
</dbReference>
<dbReference type="Pfam" id="PF02310">
    <property type="entry name" value="B12-binding"/>
    <property type="match status" value="1"/>
</dbReference>
<dbReference type="EMBL" id="UPPP01000094">
    <property type="protein sequence ID" value="VBB08683.1"/>
    <property type="molecule type" value="Genomic_DNA"/>
</dbReference>
<dbReference type="GO" id="GO:0003824">
    <property type="term" value="F:catalytic activity"/>
    <property type="evidence" value="ECO:0007669"/>
    <property type="project" value="InterPro"/>
</dbReference>
<dbReference type="SUPFAM" id="SSF52242">
    <property type="entry name" value="Cobalamin (vitamin B12)-binding domain"/>
    <property type="match status" value="1"/>
</dbReference>
<keyword evidence="3" id="KW-0479">Metal-binding</keyword>
<dbReference type="InterPro" id="IPR006158">
    <property type="entry name" value="Cobalamin-bd"/>
</dbReference>
<evidence type="ECO:0000259" key="7">
    <source>
        <dbReference type="PROSITE" id="PS51918"/>
    </source>
</evidence>
<dbReference type="GO" id="GO:0031419">
    <property type="term" value="F:cobalamin binding"/>
    <property type="evidence" value="ECO:0007669"/>
    <property type="project" value="InterPro"/>
</dbReference>
<evidence type="ECO:0000256" key="1">
    <source>
        <dbReference type="ARBA" id="ARBA00001966"/>
    </source>
</evidence>
<keyword evidence="5" id="KW-0411">Iron-sulfur</keyword>
<dbReference type="SFLD" id="SFLDS00029">
    <property type="entry name" value="Radical_SAM"/>
    <property type="match status" value="1"/>
</dbReference>
<dbReference type="InterPro" id="IPR006638">
    <property type="entry name" value="Elp3/MiaA/NifB-like_rSAM"/>
</dbReference>
<dbReference type="InterPro" id="IPR007197">
    <property type="entry name" value="rSAM"/>
</dbReference>
<evidence type="ECO:0000256" key="2">
    <source>
        <dbReference type="ARBA" id="ARBA00022691"/>
    </source>
</evidence>
<keyword evidence="2" id="KW-0949">S-adenosyl-L-methionine</keyword>
<dbReference type="Gene3D" id="3.80.30.20">
    <property type="entry name" value="tm_1862 like domain"/>
    <property type="match status" value="1"/>
</dbReference>
<evidence type="ECO:0000313" key="9">
    <source>
        <dbReference type="Proteomes" id="UP000277811"/>
    </source>
</evidence>
<dbReference type="GO" id="GO:0051539">
    <property type="term" value="F:4 iron, 4 sulfur cluster binding"/>
    <property type="evidence" value="ECO:0007669"/>
    <property type="project" value="UniProtKB-KW"/>
</dbReference>
<dbReference type="InterPro" id="IPR025288">
    <property type="entry name" value="DUF4080"/>
</dbReference>
<dbReference type="SFLD" id="SFLDG01082">
    <property type="entry name" value="B12-binding_domain_containing"/>
    <property type="match status" value="1"/>
</dbReference>
<reference evidence="8 9" key="1">
    <citation type="submission" date="2018-06" db="EMBL/GenBank/DDBJ databases">
        <authorList>
            <person name="Strepis N."/>
        </authorList>
    </citation>
    <scope>NUCLEOTIDE SEQUENCE [LARGE SCALE GENOMIC DNA]</scope>
    <source>
        <strain evidence="8">LUCI</strain>
    </source>
</reference>
<dbReference type="SUPFAM" id="SSF102114">
    <property type="entry name" value="Radical SAM enzymes"/>
    <property type="match status" value="1"/>
</dbReference>
<sequence>MSCLKIVLTTLNAKFIHSSLALRYLKVSCRDAGAEIKIKEYTINNEPLAVLGDIYREKPDVVGLACYIWNIEQILSLAQMIRKVLPQTKIILGGPEVSFDPLETMNRHSWVDYIVTGEGEKGFRELILALKDGGSVEELEGLAFRRNGVAGVNGAPAIINDLNTLPFPYDEADMEQLKDKIIYYESSRGCPFRCQYCLSSATQGVRYRSRQQVLQELAFFIRHDVKQVKFVDRTFNARKEHYLPIFQFLAGQDCRTNFHFEMAIDSLDEETLQFLRQIPPGRFQFEIGVQSTYEPALNAICRHNDWPSIVAKVNRIQSYNNIHMHLDLIAGLPQETYERFAGSFNAVYALQPDMLQIGFLKLLKGSGIHKAAKQYGYVAMDTAPYEVLANNYINYEQVRQLKNMETVFNLFYNSGRMRLTTAWIIRTQEKNAFSFYSRLARYWEEKELFMMAYSAKSLYRHFFAFCQDAYGEMQRLWEQLLKMDALLTDQGTIRPDLLAWNGEKWAGEKNDFWRDKNRLQRYLPGYSFTTWRDNKKKFLIEVFDVDIPEYLRSGTVVYKPTALLFSYAGKEASYQLLPDRDFWLEGETATDDAL</sequence>
<evidence type="ECO:0000259" key="6">
    <source>
        <dbReference type="PROSITE" id="PS51332"/>
    </source>
</evidence>
<name>A0A498RF19_9FIRM</name>
<dbReference type="GO" id="GO:0005829">
    <property type="term" value="C:cytosol"/>
    <property type="evidence" value="ECO:0007669"/>
    <property type="project" value="TreeGrafter"/>
</dbReference>
<dbReference type="PANTHER" id="PTHR43409">
    <property type="entry name" value="ANAEROBIC MAGNESIUM-PROTOPORPHYRIN IX MONOMETHYL ESTER CYCLASE-RELATED"/>
    <property type="match status" value="1"/>
</dbReference>
<organism evidence="8 9">
    <name type="scientific">Lucifera butyrica</name>
    <dbReference type="NCBI Taxonomy" id="1351585"/>
    <lineage>
        <taxon>Bacteria</taxon>
        <taxon>Bacillati</taxon>
        <taxon>Bacillota</taxon>
        <taxon>Negativicutes</taxon>
        <taxon>Veillonellales</taxon>
        <taxon>Veillonellaceae</taxon>
        <taxon>Lucifera</taxon>
    </lineage>
</organism>
<dbReference type="PROSITE" id="PS51918">
    <property type="entry name" value="RADICAL_SAM"/>
    <property type="match status" value="1"/>
</dbReference>
<evidence type="ECO:0000256" key="5">
    <source>
        <dbReference type="ARBA" id="ARBA00023014"/>
    </source>
</evidence>
<gene>
    <name evidence="8" type="ORF">LUCI_3961</name>
</gene>
<evidence type="ECO:0000256" key="4">
    <source>
        <dbReference type="ARBA" id="ARBA00023004"/>
    </source>
</evidence>
<comment type="cofactor">
    <cofactor evidence="1">
        <name>[4Fe-4S] cluster</name>
        <dbReference type="ChEBI" id="CHEBI:49883"/>
    </cofactor>
</comment>
<dbReference type="PANTHER" id="PTHR43409:SF16">
    <property type="entry name" value="SLR0320 PROTEIN"/>
    <property type="match status" value="1"/>
</dbReference>
<evidence type="ECO:0000256" key="3">
    <source>
        <dbReference type="ARBA" id="ARBA00022723"/>
    </source>
</evidence>
<proteinExistence type="predicted"/>
<evidence type="ECO:0000313" key="8">
    <source>
        <dbReference type="EMBL" id="VBB08683.1"/>
    </source>
</evidence>
<dbReference type="Pfam" id="PF04055">
    <property type="entry name" value="Radical_SAM"/>
    <property type="match status" value="1"/>
</dbReference>
<feature type="domain" description="Radical SAM core" evidence="7">
    <location>
        <begin position="176"/>
        <end position="405"/>
    </location>
</feature>
<keyword evidence="4" id="KW-0408">Iron</keyword>
<dbReference type="SFLD" id="SFLDG01123">
    <property type="entry name" value="methyltransferase_(Class_B)"/>
    <property type="match status" value="1"/>
</dbReference>
<keyword evidence="9" id="KW-1185">Reference proteome</keyword>
<dbReference type="SMART" id="SM00729">
    <property type="entry name" value="Elp3"/>
    <property type="match status" value="1"/>
</dbReference>
<protein>
    <submittedName>
        <fullName evidence="8">Radical sam</fullName>
    </submittedName>
</protein>